<evidence type="ECO:0000313" key="3">
    <source>
        <dbReference type="Proteomes" id="UP000215914"/>
    </source>
</evidence>
<dbReference type="InParanoid" id="A0A251V2B1"/>
<organism evidence="2 3">
    <name type="scientific">Helianthus annuus</name>
    <name type="common">Common sunflower</name>
    <dbReference type="NCBI Taxonomy" id="4232"/>
    <lineage>
        <taxon>Eukaryota</taxon>
        <taxon>Viridiplantae</taxon>
        <taxon>Streptophyta</taxon>
        <taxon>Embryophyta</taxon>
        <taxon>Tracheophyta</taxon>
        <taxon>Spermatophyta</taxon>
        <taxon>Magnoliopsida</taxon>
        <taxon>eudicotyledons</taxon>
        <taxon>Gunneridae</taxon>
        <taxon>Pentapetalae</taxon>
        <taxon>asterids</taxon>
        <taxon>campanulids</taxon>
        <taxon>Asterales</taxon>
        <taxon>Asteraceae</taxon>
        <taxon>Asteroideae</taxon>
        <taxon>Heliantheae alliance</taxon>
        <taxon>Heliantheae</taxon>
        <taxon>Helianthus</taxon>
    </lineage>
</organism>
<dbReference type="EMBL" id="CM007893">
    <property type="protein sequence ID" value="OTG29393.1"/>
    <property type="molecule type" value="Genomic_DNA"/>
</dbReference>
<dbReference type="EMBL" id="MNCJ02000319">
    <property type="protein sequence ID" value="KAF5811685.1"/>
    <property type="molecule type" value="Genomic_DNA"/>
</dbReference>
<evidence type="ECO:0000313" key="2">
    <source>
        <dbReference type="EMBL" id="OTG29393.1"/>
    </source>
</evidence>
<name>A0A251V2B1_HELAN</name>
<keyword evidence="3" id="KW-1185">Reference proteome</keyword>
<evidence type="ECO:0000313" key="1">
    <source>
        <dbReference type="EMBL" id="KAF5811685.1"/>
    </source>
</evidence>
<dbReference type="Gramene" id="mRNA:HanXRQr2_Chr04g0184261">
    <property type="protein sequence ID" value="mRNA:HanXRQr2_Chr04g0184261"/>
    <property type="gene ID" value="HanXRQr2_Chr04g0184261"/>
</dbReference>
<sequence length="332" mass="38123">MICSFLLFSNNNNKASSSSSTTSKSSRDDTTFLFKDKEDVLKLTCQQLKKMPQLSSIDDAFHLSDSEISEIFFLFVSGRLAATEEYMKWNLYAKAFYLKLHSSCGNIPPLSYESLVADGISSDQEEEEEPPLSPDGISSDDVLTRVIGFARPRLLGPFKFGEYTERTQPRCIPYHLYLLLKQAVAIMKSSPTKTTKLKMVEKKIRFFCNYFHSHLPLGWKYKRGRASKEVESYDPTRKPRYDMSGYTPISSFTGAHVEHEYDEQTRLSRQSMIATMWTIHSRQTPNLWEMAPQEISFYCKICSCFGIDYHRLEAASQDDVCLMNVGLHPRSF</sequence>
<accession>A0A251V2B1</accession>
<gene>
    <name evidence="2" type="ORF">HannXRQ_Chr04g0121721</name>
    <name evidence="1" type="ORF">HanXRQr2_Chr04g0184261</name>
</gene>
<protein>
    <submittedName>
        <fullName evidence="2">Uncharacterized protein</fullName>
    </submittedName>
</protein>
<reference evidence="1 3" key="1">
    <citation type="journal article" date="2017" name="Nature">
        <title>The sunflower genome provides insights into oil metabolism, flowering and Asterid evolution.</title>
        <authorList>
            <person name="Badouin H."/>
            <person name="Gouzy J."/>
            <person name="Grassa C.J."/>
            <person name="Murat F."/>
            <person name="Staton S.E."/>
            <person name="Cottret L."/>
            <person name="Lelandais-Briere C."/>
            <person name="Owens G.L."/>
            <person name="Carrere S."/>
            <person name="Mayjonade B."/>
            <person name="Legrand L."/>
            <person name="Gill N."/>
            <person name="Kane N.C."/>
            <person name="Bowers J.E."/>
            <person name="Hubner S."/>
            <person name="Bellec A."/>
            <person name="Berard A."/>
            <person name="Berges H."/>
            <person name="Blanchet N."/>
            <person name="Boniface M.C."/>
            <person name="Brunel D."/>
            <person name="Catrice O."/>
            <person name="Chaidir N."/>
            <person name="Claudel C."/>
            <person name="Donnadieu C."/>
            <person name="Faraut T."/>
            <person name="Fievet G."/>
            <person name="Helmstetter N."/>
            <person name="King M."/>
            <person name="Knapp S.J."/>
            <person name="Lai Z."/>
            <person name="Le Paslier M.C."/>
            <person name="Lippi Y."/>
            <person name="Lorenzon L."/>
            <person name="Mandel J.R."/>
            <person name="Marage G."/>
            <person name="Marchand G."/>
            <person name="Marquand E."/>
            <person name="Bret-Mestries E."/>
            <person name="Morien E."/>
            <person name="Nambeesan S."/>
            <person name="Nguyen T."/>
            <person name="Pegot-Espagnet P."/>
            <person name="Pouilly N."/>
            <person name="Raftis F."/>
            <person name="Sallet E."/>
            <person name="Schiex T."/>
            <person name="Thomas J."/>
            <person name="Vandecasteele C."/>
            <person name="Vares D."/>
            <person name="Vear F."/>
            <person name="Vautrin S."/>
            <person name="Crespi M."/>
            <person name="Mangin B."/>
            <person name="Burke J.M."/>
            <person name="Salse J."/>
            <person name="Munos S."/>
            <person name="Vincourt P."/>
            <person name="Rieseberg L.H."/>
            <person name="Langlade N.B."/>
        </authorList>
    </citation>
    <scope>NUCLEOTIDE SEQUENCE [LARGE SCALE GENOMIC DNA]</scope>
    <source>
        <strain evidence="3">cv. SF193</strain>
        <tissue evidence="1">Leaves</tissue>
    </source>
</reference>
<dbReference type="AlphaFoldDB" id="A0A251V2B1"/>
<dbReference type="Proteomes" id="UP000215914">
    <property type="component" value="Chromosome 4"/>
</dbReference>
<proteinExistence type="predicted"/>
<reference evidence="2" key="2">
    <citation type="submission" date="2017-02" db="EMBL/GenBank/DDBJ databases">
        <title>Sunflower complete genome.</title>
        <authorList>
            <person name="Langlade N."/>
            <person name="Munos S."/>
        </authorList>
    </citation>
    <scope>NUCLEOTIDE SEQUENCE [LARGE SCALE GENOMIC DNA]</scope>
    <source>
        <tissue evidence="2">Leaves</tissue>
    </source>
</reference>
<reference evidence="1" key="3">
    <citation type="submission" date="2020-06" db="EMBL/GenBank/DDBJ databases">
        <title>Helianthus annuus Genome sequencing and assembly Release 2.</title>
        <authorList>
            <person name="Gouzy J."/>
            <person name="Langlade N."/>
            <person name="Munos S."/>
        </authorList>
    </citation>
    <scope>NUCLEOTIDE SEQUENCE</scope>
    <source>
        <tissue evidence="1">Leaves</tissue>
    </source>
</reference>